<dbReference type="InterPro" id="IPR018392">
    <property type="entry name" value="LysM"/>
</dbReference>
<dbReference type="RefSeq" id="WP_025773336.1">
    <property type="nucleotide sequence ID" value="NZ_DF238840.1"/>
</dbReference>
<dbReference type="PROSITE" id="PS51935">
    <property type="entry name" value="NLPC_P60"/>
    <property type="match status" value="1"/>
</dbReference>
<name>A0A0S6UCH0_NEOTH</name>
<dbReference type="Proteomes" id="UP000063718">
    <property type="component" value="Unassembled WGS sequence"/>
</dbReference>
<evidence type="ECO:0000256" key="7">
    <source>
        <dbReference type="SAM" id="SignalP"/>
    </source>
</evidence>
<dbReference type="GO" id="GO:0008234">
    <property type="term" value="F:cysteine-type peptidase activity"/>
    <property type="evidence" value="ECO:0007669"/>
    <property type="project" value="UniProtKB-KW"/>
</dbReference>
<dbReference type="Pfam" id="PF01476">
    <property type="entry name" value="LysM"/>
    <property type="match status" value="1"/>
</dbReference>
<feature type="chain" id="PRO_5006630529" evidence="7">
    <location>
        <begin position="28"/>
        <end position="217"/>
    </location>
</feature>
<gene>
    <name evidence="10" type="ORF">MTY_0658</name>
</gene>
<evidence type="ECO:0000256" key="1">
    <source>
        <dbReference type="ARBA" id="ARBA00007074"/>
    </source>
</evidence>
<dbReference type="SUPFAM" id="SSF54001">
    <property type="entry name" value="Cysteine proteinases"/>
    <property type="match status" value="1"/>
</dbReference>
<dbReference type="Pfam" id="PF00877">
    <property type="entry name" value="NLPC_P60"/>
    <property type="match status" value="1"/>
</dbReference>
<feature type="signal peptide" evidence="7">
    <location>
        <begin position="1"/>
        <end position="27"/>
    </location>
</feature>
<evidence type="ECO:0000259" key="8">
    <source>
        <dbReference type="PROSITE" id="PS51782"/>
    </source>
</evidence>
<dbReference type="EMBL" id="DF238840">
    <property type="protein sequence ID" value="GAF25326.1"/>
    <property type="molecule type" value="Genomic_DNA"/>
</dbReference>
<dbReference type="InterPro" id="IPR000064">
    <property type="entry name" value="NLP_P60_dom"/>
</dbReference>
<dbReference type="GO" id="GO:0006508">
    <property type="term" value="P:proteolysis"/>
    <property type="evidence" value="ECO:0007669"/>
    <property type="project" value="UniProtKB-KW"/>
</dbReference>
<dbReference type="CDD" id="cd00118">
    <property type="entry name" value="LysM"/>
    <property type="match status" value="1"/>
</dbReference>
<keyword evidence="3 7" id="KW-0732">Signal</keyword>
<comment type="similarity">
    <text evidence="1">Belongs to the peptidase C40 family.</text>
</comment>
<evidence type="ECO:0000256" key="6">
    <source>
        <dbReference type="ARBA" id="ARBA00022807"/>
    </source>
</evidence>
<feature type="domain" description="LysM" evidence="8">
    <location>
        <begin position="28"/>
        <end position="71"/>
    </location>
</feature>
<feature type="domain" description="NlpC/P60" evidence="9">
    <location>
        <begin position="96"/>
        <end position="217"/>
    </location>
</feature>
<dbReference type="PROSITE" id="PS51782">
    <property type="entry name" value="LYSM"/>
    <property type="match status" value="1"/>
</dbReference>
<dbReference type="PANTHER" id="PTHR47053:SF1">
    <property type="entry name" value="MUREIN DD-ENDOPEPTIDASE MEPH-RELATED"/>
    <property type="match status" value="1"/>
</dbReference>
<evidence type="ECO:0000256" key="2">
    <source>
        <dbReference type="ARBA" id="ARBA00022670"/>
    </source>
</evidence>
<organism evidence="10">
    <name type="scientific">Moorella thermoacetica Y72</name>
    <dbReference type="NCBI Taxonomy" id="1325331"/>
    <lineage>
        <taxon>Bacteria</taxon>
        <taxon>Bacillati</taxon>
        <taxon>Bacillota</taxon>
        <taxon>Clostridia</taxon>
        <taxon>Neomoorellales</taxon>
        <taxon>Neomoorellaceae</taxon>
        <taxon>Neomoorella</taxon>
    </lineage>
</organism>
<dbReference type="SUPFAM" id="SSF54106">
    <property type="entry name" value="LysM domain"/>
    <property type="match status" value="1"/>
</dbReference>
<dbReference type="InterPro" id="IPR051202">
    <property type="entry name" value="Peptidase_C40"/>
</dbReference>
<dbReference type="AlphaFoldDB" id="A0A0S6UCH0"/>
<keyword evidence="4" id="KW-0677">Repeat</keyword>
<dbReference type="InterPro" id="IPR038765">
    <property type="entry name" value="Papain-like_cys_pep_sf"/>
</dbReference>
<evidence type="ECO:0000259" key="9">
    <source>
        <dbReference type="PROSITE" id="PS51935"/>
    </source>
</evidence>
<evidence type="ECO:0000313" key="10">
    <source>
        <dbReference type="EMBL" id="GAF25326.1"/>
    </source>
</evidence>
<evidence type="ECO:0000256" key="5">
    <source>
        <dbReference type="ARBA" id="ARBA00022801"/>
    </source>
</evidence>
<reference evidence="10" key="1">
    <citation type="journal article" date="2014" name="Gene">
        <title>Genome-guided analysis of transformation efficiency and carbon dioxide assimilation by Moorella thermoacetica Y72.</title>
        <authorList>
            <person name="Tsukahara K."/>
            <person name="Kita A."/>
            <person name="Nakashimada Y."/>
            <person name="Hoshino T."/>
            <person name="Murakami K."/>
        </authorList>
    </citation>
    <scope>NUCLEOTIDE SEQUENCE [LARGE SCALE GENOMIC DNA]</scope>
    <source>
        <strain evidence="10">Y72</strain>
    </source>
</reference>
<keyword evidence="5 10" id="KW-0378">Hydrolase</keyword>
<sequence length="217" mass="23495">MKKWSKYCLTATLAGALSLAAAGVALAQPYEVKKGDTLWALSRRYGVTVEQIKAANNLDSSLIYIGQILEIPTNKASLASRYEAPTASRGISIDPSTLGARIAAIARQYVGSPYRWGGTSPKGFDCSGFTLYVFQRVGINLPHSASDQASLGVHIDKGDLQPGDLVFFHTYSQDISHVGIYLGNGKFISATNRGVAIDSIDDPYYWGPRYVGARRVR</sequence>
<dbReference type="Gene3D" id="3.90.1720.10">
    <property type="entry name" value="endopeptidase domain like (from Nostoc punctiforme)"/>
    <property type="match status" value="1"/>
</dbReference>
<evidence type="ECO:0000256" key="3">
    <source>
        <dbReference type="ARBA" id="ARBA00022729"/>
    </source>
</evidence>
<keyword evidence="2" id="KW-0645">Protease</keyword>
<keyword evidence="6" id="KW-0788">Thiol protease</keyword>
<protein>
    <submittedName>
        <fullName evidence="10">Cell wall-associated hydrolases</fullName>
    </submittedName>
</protein>
<evidence type="ECO:0000256" key="4">
    <source>
        <dbReference type="ARBA" id="ARBA00022737"/>
    </source>
</evidence>
<dbReference type="PANTHER" id="PTHR47053">
    <property type="entry name" value="MUREIN DD-ENDOPEPTIDASE MEPH-RELATED"/>
    <property type="match status" value="1"/>
</dbReference>
<dbReference type="InterPro" id="IPR036779">
    <property type="entry name" value="LysM_dom_sf"/>
</dbReference>
<dbReference type="Gene3D" id="3.10.350.10">
    <property type="entry name" value="LysM domain"/>
    <property type="match status" value="1"/>
</dbReference>
<proteinExistence type="inferred from homology"/>
<accession>A0A0S6UCH0</accession>
<dbReference type="SMART" id="SM00257">
    <property type="entry name" value="LysM"/>
    <property type="match status" value="1"/>
</dbReference>